<reference evidence="1 2" key="1">
    <citation type="journal article" date="2014" name="Genome Announc.">
        <title>Draft genome sequences of six enterohepatic helicobacter species isolated from humans and one from rhesus macaques.</title>
        <authorList>
            <person name="Shen Z."/>
            <person name="Sheh A."/>
            <person name="Young S.K."/>
            <person name="Abouelliel A."/>
            <person name="Ward D.V."/>
            <person name="Earl A.M."/>
            <person name="Fox J.G."/>
        </authorList>
    </citation>
    <scope>NUCLEOTIDE SEQUENCE [LARGE SCALE GENOMIC DNA]</scope>
    <source>
        <strain evidence="1 2">MIT 99-5501</strain>
    </source>
</reference>
<dbReference type="AlphaFoldDB" id="V8C6V0"/>
<accession>V8C6V0</accession>
<gene>
    <name evidence="1" type="ORF">HMPREF2086_01758</name>
</gene>
<dbReference type="HOGENOM" id="CLU_1675499_0_0_7"/>
<name>V8C6V0_9HELI</name>
<organism evidence="1 2">
    <name type="scientific">Helicobacter macacae MIT 99-5501</name>
    <dbReference type="NCBI Taxonomy" id="1357400"/>
    <lineage>
        <taxon>Bacteria</taxon>
        <taxon>Pseudomonadati</taxon>
        <taxon>Campylobacterota</taxon>
        <taxon>Epsilonproteobacteria</taxon>
        <taxon>Campylobacterales</taxon>
        <taxon>Helicobacteraceae</taxon>
        <taxon>Helicobacter</taxon>
    </lineage>
</organism>
<evidence type="ECO:0000313" key="1">
    <source>
        <dbReference type="EMBL" id="ETD22451.1"/>
    </source>
</evidence>
<comment type="caution">
    <text evidence="1">The sequence shown here is derived from an EMBL/GenBank/DDBJ whole genome shotgun (WGS) entry which is preliminary data.</text>
</comment>
<dbReference type="Proteomes" id="UP000018731">
    <property type="component" value="Unassembled WGS sequence"/>
</dbReference>
<dbReference type="PATRIC" id="fig|1357400.3.peg.2374"/>
<protein>
    <submittedName>
        <fullName evidence="1">Uncharacterized protein</fullName>
    </submittedName>
</protein>
<proteinExistence type="predicted"/>
<dbReference type="EMBL" id="AZJI01000009">
    <property type="protein sequence ID" value="ETD22451.1"/>
    <property type="molecule type" value="Genomic_DNA"/>
</dbReference>
<evidence type="ECO:0000313" key="2">
    <source>
        <dbReference type="Proteomes" id="UP000018731"/>
    </source>
</evidence>
<keyword evidence="2" id="KW-1185">Reference proteome</keyword>
<dbReference type="STRING" id="1357400.HMPREF2086_01758"/>
<sequence>MISKGNLFWGMRFRTCKNFWEQQTPSLVLSQKFLQIQKPHRHYFDCCFELSLSQITRIAIHLVNRLRIKCELLFRHCEILRSKIVAIQNSPSIAEGVRVWVIRIFVIASECVAQTRQSTFARHCEIRQRRIEAIQKKMWIATNRYAIPTMTMSVARQ</sequence>